<dbReference type="InterPro" id="IPR003781">
    <property type="entry name" value="CoA-bd"/>
</dbReference>
<comment type="caution">
    <text evidence="2">The sequence shown here is derived from an EMBL/GenBank/DDBJ whole genome shotgun (WGS) entry which is preliminary data.</text>
</comment>
<accession>A0A1R1YEE3</accession>
<dbReference type="InterPro" id="IPR036291">
    <property type="entry name" value="NAD(P)-bd_dom_sf"/>
</dbReference>
<keyword evidence="3" id="KW-1185">Reference proteome</keyword>
<reference evidence="3" key="1">
    <citation type="submission" date="2017-01" db="EMBL/GenBank/DDBJ databases">
        <authorList>
            <person name="Wang Y."/>
            <person name="White M."/>
            <person name="Kvist S."/>
            <person name="Moncalvo J.-M."/>
        </authorList>
    </citation>
    <scope>NUCLEOTIDE SEQUENCE [LARGE SCALE GENOMIC DNA]</scope>
    <source>
        <strain evidence="3">ID-206-W2</strain>
    </source>
</reference>
<dbReference type="OrthoDB" id="5138418at2759"/>
<name>A0A1R1YEE3_9FUNG</name>
<organism evidence="2 3">
    <name type="scientific">Smittium culicis</name>
    <dbReference type="NCBI Taxonomy" id="133412"/>
    <lineage>
        <taxon>Eukaryota</taxon>
        <taxon>Fungi</taxon>
        <taxon>Fungi incertae sedis</taxon>
        <taxon>Zoopagomycota</taxon>
        <taxon>Kickxellomycotina</taxon>
        <taxon>Harpellomycetes</taxon>
        <taxon>Harpellales</taxon>
        <taxon>Legeriomycetaceae</taxon>
        <taxon>Smittium</taxon>
    </lineage>
</organism>
<evidence type="ECO:0000259" key="1">
    <source>
        <dbReference type="Pfam" id="PF13380"/>
    </source>
</evidence>
<feature type="domain" description="CoA-binding" evidence="1">
    <location>
        <begin position="14"/>
        <end position="134"/>
    </location>
</feature>
<dbReference type="PANTHER" id="PTHR33303">
    <property type="entry name" value="CYTOPLASMIC PROTEIN-RELATED"/>
    <property type="match status" value="1"/>
</dbReference>
<dbReference type="Pfam" id="PF13380">
    <property type="entry name" value="CoA_binding_2"/>
    <property type="match status" value="1"/>
</dbReference>
<dbReference type="EMBL" id="LSSM01001674">
    <property type="protein sequence ID" value="OMJ25277.1"/>
    <property type="molecule type" value="Genomic_DNA"/>
</dbReference>
<dbReference type="Gene3D" id="3.40.50.720">
    <property type="entry name" value="NAD(P)-binding Rossmann-like Domain"/>
    <property type="match status" value="1"/>
</dbReference>
<dbReference type="PANTHER" id="PTHR33303:SF2">
    <property type="entry name" value="COA-BINDING DOMAIN-CONTAINING PROTEIN"/>
    <property type="match status" value="1"/>
</dbReference>
<protein>
    <recommendedName>
        <fullName evidence="1">CoA-binding domain-containing protein</fullName>
    </recommendedName>
</protein>
<evidence type="ECO:0000313" key="3">
    <source>
        <dbReference type="Proteomes" id="UP000187429"/>
    </source>
</evidence>
<sequence>MSSNQVKFLSKKIFGVVGASADKSKFGNTVLVWYIQHKKKVFPVNPNVQVIEMLPVARNLNELIIIATVQYLLSPKDIGLSIVTPPKVSELILRQAAEIGIKNVWMQPGSEPDNWQKLTSELGLIAVGGGPCILKS</sequence>
<dbReference type="SUPFAM" id="SSF51735">
    <property type="entry name" value="NAD(P)-binding Rossmann-fold domains"/>
    <property type="match status" value="1"/>
</dbReference>
<proteinExistence type="predicted"/>
<evidence type="ECO:0000313" key="2">
    <source>
        <dbReference type="EMBL" id="OMJ25277.1"/>
    </source>
</evidence>
<dbReference type="Proteomes" id="UP000187429">
    <property type="component" value="Unassembled WGS sequence"/>
</dbReference>
<dbReference type="AlphaFoldDB" id="A0A1R1YEE3"/>
<gene>
    <name evidence="2" type="ORF">AYI69_g4353</name>
</gene>